<sequence>MENLIAIRRGDGLPVANKLFPFEPRFFARVRWTFRARDILETADKNAQGHPYKLAHGGQELIILPARLISELNHLKADVLDSRQAHSSTLLGHLTGIDVVEKTNYHVRMLLGRISPALPELFAPATARLSDAMKQEFPQTHEFTETYLLPAAVRCFSEVVALALFGPQMTQDPRLVQLTHLGCPIANSKIVFVVAFIMRCLPPFLHPVLVWLLPAKWSLDRAWRELDSYVVPEVLRQKDTIPSNIDGNSKTTASPNLISWMVQDGRAELERDPHVLSALCGSVAAGSTYSIANFVCRALSDLAAHPDVLDAVRAEIRAKHVSLDGHWDMEALTSLEKLESAMKETARLAPGTLIVYSRIVQRDCVVGGITLKRGQPIAMSGPGRAKDPAIFEDPAKYKGLRFCAEDKIKEHLARPFRSVDADILTWGAGRWACPGRQVADMAAKVMLVKLLDEYDIAFVDSKPLRHDAVHEFLFIHPDKKMLIRRRTDAVGVDFSLSR</sequence>
<proteinExistence type="predicted"/>
<dbReference type="EMBL" id="MU393687">
    <property type="protein sequence ID" value="KAI4858793.1"/>
    <property type="molecule type" value="Genomic_DNA"/>
</dbReference>
<organism evidence="1 2">
    <name type="scientific">Hypoxylon rubiginosum</name>
    <dbReference type="NCBI Taxonomy" id="110542"/>
    <lineage>
        <taxon>Eukaryota</taxon>
        <taxon>Fungi</taxon>
        <taxon>Dikarya</taxon>
        <taxon>Ascomycota</taxon>
        <taxon>Pezizomycotina</taxon>
        <taxon>Sordariomycetes</taxon>
        <taxon>Xylariomycetidae</taxon>
        <taxon>Xylariales</taxon>
        <taxon>Hypoxylaceae</taxon>
        <taxon>Hypoxylon</taxon>
    </lineage>
</organism>
<reference evidence="1 2" key="1">
    <citation type="journal article" date="2022" name="New Phytol.">
        <title>Ecological generalism drives hyperdiversity of secondary metabolite gene clusters in xylarialean endophytes.</title>
        <authorList>
            <person name="Franco M.E.E."/>
            <person name="Wisecaver J.H."/>
            <person name="Arnold A.E."/>
            <person name="Ju Y.M."/>
            <person name="Slot J.C."/>
            <person name="Ahrendt S."/>
            <person name="Moore L.P."/>
            <person name="Eastman K.E."/>
            <person name="Scott K."/>
            <person name="Konkel Z."/>
            <person name="Mondo S.J."/>
            <person name="Kuo A."/>
            <person name="Hayes R.D."/>
            <person name="Haridas S."/>
            <person name="Andreopoulos B."/>
            <person name="Riley R."/>
            <person name="LaButti K."/>
            <person name="Pangilinan J."/>
            <person name="Lipzen A."/>
            <person name="Amirebrahimi M."/>
            <person name="Yan J."/>
            <person name="Adam C."/>
            <person name="Keymanesh K."/>
            <person name="Ng V."/>
            <person name="Louie K."/>
            <person name="Northen T."/>
            <person name="Drula E."/>
            <person name="Henrissat B."/>
            <person name="Hsieh H.M."/>
            <person name="Youens-Clark K."/>
            <person name="Lutzoni F."/>
            <person name="Miadlikowska J."/>
            <person name="Eastwood D.C."/>
            <person name="Hamelin R.C."/>
            <person name="Grigoriev I.V."/>
            <person name="U'Ren J.M."/>
        </authorList>
    </citation>
    <scope>NUCLEOTIDE SEQUENCE [LARGE SCALE GENOMIC DNA]</scope>
    <source>
        <strain evidence="1 2">CBS 119005</strain>
    </source>
</reference>
<accession>A0ACB9YIM2</accession>
<name>A0ACB9YIM2_9PEZI</name>
<dbReference type="Proteomes" id="UP001497700">
    <property type="component" value="Unassembled WGS sequence"/>
</dbReference>
<keyword evidence="2" id="KW-1185">Reference proteome</keyword>
<protein>
    <submittedName>
        <fullName evidence="1">Cytochrome P450</fullName>
    </submittedName>
</protein>
<evidence type="ECO:0000313" key="2">
    <source>
        <dbReference type="Proteomes" id="UP001497700"/>
    </source>
</evidence>
<comment type="caution">
    <text evidence="1">The sequence shown here is derived from an EMBL/GenBank/DDBJ whole genome shotgun (WGS) entry which is preliminary data.</text>
</comment>
<gene>
    <name evidence="1" type="ORF">F4820DRAFT_462986</name>
</gene>
<evidence type="ECO:0000313" key="1">
    <source>
        <dbReference type="EMBL" id="KAI4858793.1"/>
    </source>
</evidence>